<comment type="caution">
    <text evidence="1">The sequence shown here is derived from an EMBL/GenBank/DDBJ whole genome shotgun (WGS) entry which is preliminary data.</text>
</comment>
<organism evidence="1 2">
    <name type="scientific">Engystomops pustulosus</name>
    <name type="common">Tungara frog</name>
    <name type="synonym">Physalaemus pustulosus</name>
    <dbReference type="NCBI Taxonomy" id="76066"/>
    <lineage>
        <taxon>Eukaryota</taxon>
        <taxon>Metazoa</taxon>
        <taxon>Chordata</taxon>
        <taxon>Craniata</taxon>
        <taxon>Vertebrata</taxon>
        <taxon>Euteleostomi</taxon>
        <taxon>Amphibia</taxon>
        <taxon>Batrachia</taxon>
        <taxon>Anura</taxon>
        <taxon>Neobatrachia</taxon>
        <taxon>Hyloidea</taxon>
        <taxon>Leptodactylidae</taxon>
        <taxon>Leiuperinae</taxon>
        <taxon>Engystomops</taxon>
    </lineage>
</organism>
<name>A0AAV7BGU7_ENGPU</name>
<sequence>MYLFQWIQSLNSTKQDKLQCIIELCDFATKLTIKLVFFNEPSIVPEIYSNSYELLISDYIPKSETLYHYTMCNWLVVHLYTGKWETK</sequence>
<reference evidence="1" key="1">
    <citation type="thesis" date="2020" institute="ProQuest LLC" country="789 East Eisenhower Parkway, Ann Arbor, MI, USA">
        <title>Comparative Genomics and Chromosome Evolution.</title>
        <authorList>
            <person name="Mudd A.B."/>
        </authorList>
    </citation>
    <scope>NUCLEOTIDE SEQUENCE</scope>
    <source>
        <strain evidence="1">237g6f4</strain>
        <tissue evidence="1">Blood</tissue>
    </source>
</reference>
<dbReference type="Proteomes" id="UP000824782">
    <property type="component" value="Unassembled WGS sequence"/>
</dbReference>
<dbReference type="AlphaFoldDB" id="A0AAV7BGU7"/>
<proteinExistence type="predicted"/>
<evidence type="ECO:0000313" key="2">
    <source>
        <dbReference type="Proteomes" id="UP000824782"/>
    </source>
</evidence>
<keyword evidence="2" id="KW-1185">Reference proteome</keyword>
<accession>A0AAV7BGU7</accession>
<evidence type="ECO:0000313" key="1">
    <source>
        <dbReference type="EMBL" id="KAG8571828.1"/>
    </source>
</evidence>
<gene>
    <name evidence="1" type="ORF">GDO81_011793</name>
</gene>
<protein>
    <submittedName>
        <fullName evidence="1">Uncharacterized protein</fullName>
    </submittedName>
</protein>
<dbReference type="EMBL" id="WNYA01000005">
    <property type="protein sequence ID" value="KAG8571828.1"/>
    <property type="molecule type" value="Genomic_DNA"/>
</dbReference>